<keyword evidence="4 6" id="KW-1133">Transmembrane helix</keyword>
<dbReference type="Pfam" id="PF04515">
    <property type="entry name" value="Choline_transpo"/>
    <property type="match status" value="1"/>
</dbReference>
<evidence type="ECO:0000256" key="6">
    <source>
        <dbReference type="RuleBase" id="RU368066"/>
    </source>
</evidence>
<feature type="transmembrane region" description="Helical" evidence="6">
    <location>
        <begin position="297"/>
        <end position="318"/>
    </location>
</feature>
<keyword evidence="5 6" id="KW-0472">Membrane</keyword>
<accession>A0A6G1S636</accession>
<dbReference type="GO" id="GO:0005886">
    <property type="term" value="C:plasma membrane"/>
    <property type="evidence" value="ECO:0007669"/>
    <property type="project" value="UniProtKB-SubCell"/>
</dbReference>
<organism evidence="7">
    <name type="scientific">Aceria tosichella</name>
    <name type="common">wheat curl mite</name>
    <dbReference type="NCBI Taxonomy" id="561515"/>
    <lineage>
        <taxon>Eukaryota</taxon>
        <taxon>Metazoa</taxon>
        <taxon>Ecdysozoa</taxon>
        <taxon>Arthropoda</taxon>
        <taxon>Chelicerata</taxon>
        <taxon>Arachnida</taxon>
        <taxon>Acari</taxon>
        <taxon>Acariformes</taxon>
        <taxon>Trombidiformes</taxon>
        <taxon>Prostigmata</taxon>
        <taxon>Eupodina</taxon>
        <taxon>Eriophyoidea</taxon>
        <taxon>Eriophyidae</taxon>
        <taxon>Eriophyinae</taxon>
        <taxon>Aceriini</taxon>
        <taxon>Aceria</taxon>
    </lineage>
</organism>
<dbReference type="GO" id="GO:0022857">
    <property type="term" value="F:transmembrane transporter activity"/>
    <property type="evidence" value="ECO:0007669"/>
    <property type="project" value="UniProtKB-UniRule"/>
</dbReference>
<evidence type="ECO:0000256" key="4">
    <source>
        <dbReference type="ARBA" id="ARBA00022989"/>
    </source>
</evidence>
<feature type="transmembrane region" description="Helical" evidence="6">
    <location>
        <begin position="607"/>
        <end position="625"/>
    </location>
</feature>
<gene>
    <name evidence="7" type="ORF">g.13364</name>
</gene>
<reference evidence="7" key="1">
    <citation type="submission" date="2018-10" db="EMBL/GenBank/DDBJ databases">
        <title>Transcriptome assembly of Aceria tosichella (Wheat curl mite) Type 2.</title>
        <authorList>
            <person name="Scully E.D."/>
            <person name="Geib S.M."/>
            <person name="Palmer N.A."/>
            <person name="Gupta A.K."/>
            <person name="Sarath G."/>
            <person name="Tatineni S."/>
        </authorList>
    </citation>
    <scope>NUCLEOTIDE SEQUENCE</scope>
    <source>
        <strain evidence="7">LincolnNE</strain>
    </source>
</reference>
<name>A0A6G1S636_9ACAR</name>
<dbReference type="InterPro" id="IPR007603">
    <property type="entry name" value="Choline_transptr-like"/>
</dbReference>
<dbReference type="EMBL" id="GGYP01000910">
    <property type="protein sequence ID" value="MDE45681.1"/>
    <property type="molecule type" value="Transcribed_RNA"/>
</dbReference>
<keyword evidence="3 6" id="KW-0812">Transmembrane</keyword>
<feature type="transmembrane region" description="Helical" evidence="6">
    <location>
        <begin position="478"/>
        <end position="500"/>
    </location>
</feature>
<evidence type="ECO:0000256" key="1">
    <source>
        <dbReference type="ARBA" id="ARBA00004141"/>
    </source>
</evidence>
<comment type="subcellular location">
    <subcellularLocation>
        <location evidence="6">Cell membrane</location>
        <topology evidence="6">Multi-pass membrane protein</topology>
    </subcellularLocation>
    <subcellularLocation>
        <location evidence="1">Membrane</location>
        <topology evidence="1">Multi-pass membrane protein</topology>
    </subcellularLocation>
</comment>
<evidence type="ECO:0000256" key="5">
    <source>
        <dbReference type="ARBA" id="ARBA00023136"/>
    </source>
</evidence>
<dbReference type="AlphaFoldDB" id="A0A6G1S636"/>
<dbReference type="PANTHER" id="PTHR12385:SF12">
    <property type="entry name" value="CHOLINE TRANSPORTER-LIKE PROTEIN"/>
    <property type="match status" value="1"/>
</dbReference>
<feature type="transmembrane region" description="Helical" evidence="6">
    <location>
        <begin position="223"/>
        <end position="245"/>
    </location>
</feature>
<dbReference type="PANTHER" id="PTHR12385">
    <property type="entry name" value="CHOLINE TRANSPORTER-LIKE (SLC FAMILY 44)"/>
    <property type="match status" value="1"/>
</dbReference>
<sequence>MGCFCGDSSAPADGDDKQRKCTDKFWLILFVICWIVLTVAGIWSFYEGNPNRLVRGYDSFGNICGQKNKHIPGVSWSGMDMSDCPYVFHMNPFNTSSSLKVCVQKCADRNLTNDGDILLLYQRTGSELKRYDINLNDRDLQTRYYPKLSPNDIATRRKQDEDRGFGPFPKLPVFKQRPVLNRCVSLERIKLGNSVVNNFYKFVKNLDVAHKFVSDIYTSWKHIAYTVLFGIGVSLLVTFTIHYVASLVSTIIMVVSSLALIALSAFTWYVYIDLKYKLKQIPTFEQIDDDFVNEKTFLALAIVFTVITLIILIITFVMRSRIGLMVALFDETAACLRSMPALVFQPIWTCAALLVFLVFWTAVFLAVSTAEKDVIYDSKTTRFQLALPARRISKFVNGEAIFEPEANLYSLESVKHEQPDFVRYLWWFVVLMLFWSSEFILGCQQMTVASSVASWYFTRDRSSLVCPIGNSIKRVTNYHLGSIALGSFLIVLLKIPRLILTYTEYYLRKFKDSNSCVNCVLKCCQCFFYCLENFVRYINHNAYTIIAIEGTDYCFSAKVAFKTLATNTLRIVTINTMGDFIIFLGKCLVTATSATFGVYLMRDDPSIHYLAVPVIFAAVCAYLVAHSMLCVYEMVIDTMFLCFVEDVNKNANSHEGFFAPEGLLKFAQEDGRELKPEALRIAKELNISRPPAPNDDIPQTKQPSIGFVYPNLVESSH</sequence>
<feature type="transmembrane region" description="Helical" evidence="6">
    <location>
        <begin position="425"/>
        <end position="458"/>
    </location>
</feature>
<feature type="transmembrane region" description="Helical" evidence="6">
    <location>
        <begin position="580"/>
        <end position="601"/>
    </location>
</feature>
<feature type="transmembrane region" description="Helical" evidence="6">
    <location>
        <begin position="346"/>
        <end position="367"/>
    </location>
</feature>
<feature type="transmembrane region" description="Helical" evidence="6">
    <location>
        <begin position="251"/>
        <end position="271"/>
    </location>
</feature>
<comment type="function">
    <text evidence="6">Choline transporter.</text>
</comment>
<proteinExistence type="inferred from homology"/>
<evidence type="ECO:0000256" key="3">
    <source>
        <dbReference type="ARBA" id="ARBA00022692"/>
    </source>
</evidence>
<evidence type="ECO:0000313" key="7">
    <source>
        <dbReference type="EMBL" id="MDE45681.1"/>
    </source>
</evidence>
<protein>
    <recommendedName>
        <fullName evidence="6">Choline transporter-like protein</fullName>
    </recommendedName>
</protein>
<feature type="transmembrane region" description="Helical" evidence="6">
    <location>
        <begin position="25"/>
        <end position="46"/>
    </location>
</feature>
<evidence type="ECO:0000256" key="2">
    <source>
        <dbReference type="ARBA" id="ARBA00007168"/>
    </source>
</evidence>
<comment type="similarity">
    <text evidence="2 6">Belongs to the CTL (choline transporter-like) family.</text>
</comment>